<evidence type="ECO:0000313" key="1">
    <source>
        <dbReference type="EMBL" id="KAF0320885.1"/>
    </source>
</evidence>
<comment type="caution">
    <text evidence="1">The sequence shown here is derived from an EMBL/GenBank/DDBJ whole genome shotgun (WGS) entry which is preliminary data.</text>
</comment>
<accession>A0A8H3W7J5</accession>
<gene>
    <name evidence="1" type="ORF">GQ607_011787</name>
</gene>
<dbReference type="AlphaFoldDB" id="A0A8H3W7J5"/>
<proteinExistence type="predicted"/>
<reference evidence="1 2" key="1">
    <citation type="submission" date="2019-12" db="EMBL/GenBank/DDBJ databases">
        <title>A genome sequence resource for the geographically widespread anthracnose pathogen Colletotrichum asianum.</title>
        <authorList>
            <person name="Meng Y."/>
        </authorList>
    </citation>
    <scope>NUCLEOTIDE SEQUENCE [LARGE SCALE GENOMIC DNA]</scope>
    <source>
        <strain evidence="1 2">ICMP 18580</strain>
    </source>
</reference>
<dbReference type="Proteomes" id="UP000434172">
    <property type="component" value="Unassembled WGS sequence"/>
</dbReference>
<sequence length="41" mass="4658">MKSLRLTILKTSFSILILLLKSIINSLSDVRKKVKNAKELT</sequence>
<name>A0A8H3W7J5_9PEZI</name>
<organism evidence="1 2">
    <name type="scientific">Colletotrichum asianum</name>
    <dbReference type="NCBI Taxonomy" id="702518"/>
    <lineage>
        <taxon>Eukaryota</taxon>
        <taxon>Fungi</taxon>
        <taxon>Dikarya</taxon>
        <taxon>Ascomycota</taxon>
        <taxon>Pezizomycotina</taxon>
        <taxon>Sordariomycetes</taxon>
        <taxon>Hypocreomycetidae</taxon>
        <taxon>Glomerellales</taxon>
        <taxon>Glomerellaceae</taxon>
        <taxon>Colletotrichum</taxon>
        <taxon>Colletotrichum gloeosporioides species complex</taxon>
    </lineage>
</organism>
<dbReference type="EMBL" id="WOWK01000077">
    <property type="protein sequence ID" value="KAF0320885.1"/>
    <property type="molecule type" value="Genomic_DNA"/>
</dbReference>
<protein>
    <submittedName>
        <fullName evidence="1">Uncharacterized protein</fullName>
    </submittedName>
</protein>
<evidence type="ECO:0000313" key="2">
    <source>
        <dbReference type="Proteomes" id="UP000434172"/>
    </source>
</evidence>
<keyword evidence="2" id="KW-1185">Reference proteome</keyword>